<feature type="transmembrane region" description="Helical" evidence="1">
    <location>
        <begin position="263"/>
        <end position="287"/>
    </location>
</feature>
<dbReference type="GO" id="GO:0016020">
    <property type="term" value="C:membrane"/>
    <property type="evidence" value="ECO:0007669"/>
    <property type="project" value="InterPro"/>
</dbReference>
<keyword evidence="4" id="KW-1185">Reference proteome</keyword>
<feature type="transmembrane region" description="Helical" evidence="1">
    <location>
        <begin position="173"/>
        <end position="193"/>
    </location>
</feature>
<organism evidence="3 4">
    <name type="scientific">Chitinophaga niastensis</name>
    <dbReference type="NCBI Taxonomy" id="536980"/>
    <lineage>
        <taxon>Bacteria</taxon>
        <taxon>Pseudomonadati</taxon>
        <taxon>Bacteroidota</taxon>
        <taxon>Chitinophagia</taxon>
        <taxon>Chitinophagales</taxon>
        <taxon>Chitinophagaceae</taxon>
        <taxon>Chitinophaga</taxon>
    </lineage>
</organism>
<sequence length="502" mass="57928">MDQFRKIEFGIITGIFLLLTFSLLYPSIVYNVFELQDIYGYKFVQYHQVFDYYLHYLLPYVGSFTVVYVSFLLVNFVIVPEFFEKGRWLGGVLLLVPTLLFYFLMMMVANSYYNGYLLGVYNTVRGAHMHFAKSAFITTIFSAVVYVAYYFAKNAFSAYLYPRLSKDMVYRKMMKEIFWASGALLVFMCLAFSDSRDLFVMIFFFGPSQIAVFFILRYKVFPGFVDEHHNKAFFIRDIVITVLACNLLMALLARSIGHERGEVFVAMAAIGCMVSVMGVFPIGWYLYKTQQKQVSTVVNLKKALGHSAANLDFLRSQINPHFLFNALNTLYGTALQEEAARTSEGIQKLGDMMRFMLHDNHLEKIALDKEVAYLQNYIALQRLRVLSSPDILIEVNIDESQCQHEIAPMLLIPFVENAFKHGISLRHRSRIVISLSCTTDQIFFDVYNSVHPRPENDPEREGMGIGLNNVKERLALLYPHKHELSIRQTGTEFFIHLTIDVK</sequence>
<dbReference type="Pfam" id="PF06580">
    <property type="entry name" value="His_kinase"/>
    <property type="match status" value="1"/>
</dbReference>
<keyword evidence="1" id="KW-0472">Membrane</keyword>
<feature type="transmembrane region" description="Helical" evidence="1">
    <location>
        <begin position="199"/>
        <end position="218"/>
    </location>
</feature>
<dbReference type="Gene3D" id="3.30.565.10">
    <property type="entry name" value="Histidine kinase-like ATPase, C-terminal domain"/>
    <property type="match status" value="1"/>
</dbReference>
<dbReference type="RefSeq" id="WP_245898815.1">
    <property type="nucleotide sequence ID" value="NZ_PYAW01000003.1"/>
</dbReference>
<evidence type="ECO:0000313" key="4">
    <source>
        <dbReference type="Proteomes" id="UP000240971"/>
    </source>
</evidence>
<gene>
    <name evidence="3" type="ORF">CLV51_103671</name>
</gene>
<comment type="caution">
    <text evidence="3">The sequence shown here is derived from an EMBL/GenBank/DDBJ whole genome shotgun (WGS) entry which is preliminary data.</text>
</comment>
<feature type="transmembrane region" description="Helical" evidence="1">
    <location>
        <begin position="133"/>
        <end position="152"/>
    </location>
</feature>
<keyword evidence="3" id="KW-0418">Kinase</keyword>
<evidence type="ECO:0000313" key="3">
    <source>
        <dbReference type="EMBL" id="PSL46690.1"/>
    </source>
</evidence>
<protein>
    <submittedName>
        <fullName evidence="3">Histidine kinase</fullName>
    </submittedName>
</protein>
<accession>A0A2P8HKJ3</accession>
<dbReference type="Proteomes" id="UP000240971">
    <property type="component" value="Unassembled WGS sequence"/>
</dbReference>
<feature type="transmembrane region" description="Helical" evidence="1">
    <location>
        <begin position="12"/>
        <end position="33"/>
    </location>
</feature>
<evidence type="ECO:0000256" key="1">
    <source>
        <dbReference type="SAM" id="Phobius"/>
    </source>
</evidence>
<dbReference type="EMBL" id="PYAW01000003">
    <property type="protein sequence ID" value="PSL46690.1"/>
    <property type="molecule type" value="Genomic_DNA"/>
</dbReference>
<dbReference type="SUPFAM" id="SSF55874">
    <property type="entry name" value="ATPase domain of HSP90 chaperone/DNA topoisomerase II/histidine kinase"/>
    <property type="match status" value="1"/>
</dbReference>
<feature type="domain" description="Signal transduction histidine kinase internal region" evidence="2">
    <location>
        <begin position="309"/>
        <end position="385"/>
    </location>
</feature>
<dbReference type="GO" id="GO:0000155">
    <property type="term" value="F:phosphorelay sensor kinase activity"/>
    <property type="evidence" value="ECO:0007669"/>
    <property type="project" value="InterPro"/>
</dbReference>
<dbReference type="InterPro" id="IPR036890">
    <property type="entry name" value="HATPase_C_sf"/>
</dbReference>
<feature type="transmembrane region" description="Helical" evidence="1">
    <location>
        <begin position="91"/>
        <end position="113"/>
    </location>
</feature>
<proteinExistence type="predicted"/>
<dbReference type="InterPro" id="IPR050640">
    <property type="entry name" value="Bact_2-comp_sensor_kinase"/>
</dbReference>
<dbReference type="InterPro" id="IPR010559">
    <property type="entry name" value="Sig_transdc_His_kin_internal"/>
</dbReference>
<dbReference type="AlphaFoldDB" id="A0A2P8HKJ3"/>
<dbReference type="PANTHER" id="PTHR34220:SF7">
    <property type="entry name" value="SENSOR HISTIDINE KINASE YPDA"/>
    <property type="match status" value="1"/>
</dbReference>
<keyword evidence="3" id="KW-0808">Transferase</keyword>
<name>A0A2P8HKJ3_CHINA</name>
<feature type="transmembrane region" description="Helical" evidence="1">
    <location>
        <begin position="53"/>
        <end position="79"/>
    </location>
</feature>
<evidence type="ECO:0000259" key="2">
    <source>
        <dbReference type="Pfam" id="PF06580"/>
    </source>
</evidence>
<feature type="transmembrane region" description="Helical" evidence="1">
    <location>
        <begin position="238"/>
        <end position="257"/>
    </location>
</feature>
<keyword evidence="1" id="KW-0812">Transmembrane</keyword>
<dbReference type="PANTHER" id="PTHR34220">
    <property type="entry name" value="SENSOR HISTIDINE KINASE YPDA"/>
    <property type="match status" value="1"/>
</dbReference>
<keyword evidence="1" id="KW-1133">Transmembrane helix</keyword>
<reference evidence="3 4" key="1">
    <citation type="submission" date="2018-03" db="EMBL/GenBank/DDBJ databases">
        <title>Genomic Encyclopedia of Archaeal and Bacterial Type Strains, Phase II (KMG-II): from individual species to whole genera.</title>
        <authorList>
            <person name="Goeker M."/>
        </authorList>
    </citation>
    <scope>NUCLEOTIDE SEQUENCE [LARGE SCALE GENOMIC DNA]</scope>
    <source>
        <strain evidence="3 4">DSM 24859</strain>
    </source>
</reference>